<evidence type="ECO:0000256" key="2">
    <source>
        <dbReference type="ARBA" id="ARBA00022977"/>
    </source>
</evidence>
<dbReference type="InterPro" id="IPR022998">
    <property type="entry name" value="ThiamineP_synth_TenI"/>
</dbReference>
<comment type="pathway">
    <text evidence="1">Cofactor biosynthesis; thiamine diphosphate biosynthesis.</text>
</comment>
<reference evidence="4 5" key="1">
    <citation type="submission" date="2018-03" db="EMBL/GenBank/DDBJ databases">
        <title>Genomic Encyclopedia of Archaeal and Bacterial Type Strains, Phase II (KMG-II): from individual species to whole genera.</title>
        <authorList>
            <person name="Goeker M."/>
        </authorList>
    </citation>
    <scope>NUCLEOTIDE SEQUENCE [LARGE SCALE GENOMIC DNA]</scope>
    <source>
        <strain evidence="4 5">DSM 28229</strain>
    </source>
</reference>
<proteinExistence type="predicted"/>
<dbReference type="PANTHER" id="PTHR20857:SF15">
    <property type="entry name" value="THIAMINE-PHOSPHATE SYNTHASE"/>
    <property type="match status" value="1"/>
</dbReference>
<dbReference type="GO" id="GO:0004789">
    <property type="term" value="F:thiamine-phosphate diphosphorylase activity"/>
    <property type="evidence" value="ECO:0007669"/>
    <property type="project" value="TreeGrafter"/>
</dbReference>
<dbReference type="GO" id="GO:0009228">
    <property type="term" value="P:thiamine biosynthetic process"/>
    <property type="evidence" value="ECO:0007669"/>
    <property type="project" value="UniProtKB-KW"/>
</dbReference>
<evidence type="ECO:0000313" key="5">
    <source>
        <dbReference type="Proteomes" id="UP000245535"/>
    </source>
</evidence>
<dbReference type="EMBL" id="QGDO01000004">
    <property type="protein sequence ID" value="PWJ41011.1"/>
    <property type="molecule type" value="Genomic_DNA"/>
</dbReference>
<dbReference type="SUPFAM" id="SSF51391">
    <property type="entry name" value="Thiamin phosphate synthase"/>
    <property type="match status" value="1"/>
</dbReference>
<dbReference type="AlphaFoldDB" id="A0A315Z7V4"/>
<dbReference type="InterPro" id="IPR036206">
    <property type="entry name" value="ThiamineP_synth_sf"/>
</dbReference>
<dbReference type="Proteomes" id="UP000245535">
    <property type="component" value="Unassembled WGS sequence"/>
</dbReference>
<dbReference type="OrthoDB" id="194683at2"/>
<dbReference type="CDD" id="cd00564">
    <property type="entry name" value="TMP_TenI"/>
    <property type="match status" value="1"/>
</dbReference>
<accession>A0A315Z7V4</accession>
<keyword evidence="5" id="KW-1185">Reference proteome</keyword>
<name>A0A315Z7V4_SEDFL</name>
<dbReference type="RefSeq" id="WP_109619973.1">
    <property type="nucleotide sequence ID" value="NZ_QGDO01000004.1"/>
</dbReference>
<dbReference type="Pfam" id="PF02581">
    <property type="entry name" value="TMP-TENI"/>
    <property type="match status" value="1"/>
</dbReference>
<dbReference type="Gene3D" id="3.20.20.70">
    <property type="entry name" value="Aldolase class I"/>
    <property type="match status" value="1"/>
</dbReference>
<dbReference type="GO" id="GO:0005737">
    <property type="term" value="C:cytoplasm"/>
    <property type="evidence" value="ECO:0007669"/>
    <property type="project" value="TreeGrafter"/>
</dbReference>
<evidence type="ECO:0000313" key="4">
    <source>
        <dbReference type="EMBL" id="PWJ41011.1"/>
    </source>
</evidence>
<dbReference type="InterPro" id="IPR013785">
    <property type="entry name" value="Aldolase_TIM"/>
</dbReference>
<evidence type="ECO:0000259" key="3">
    <source>
        <dbReference type="Pfam" id="PF02581"/>
    </source>
</evidence>
<keyword evidence="2" id="KW-0784">Thiamine biosynthesis</keyword>
<comment type="caution">
    <text evidence="4">The sequence shown here is derived from an EMBL/GenBank/DDBJ whole genome shotgun (WGS) entry which is preliminary data.</text>
</comment>
<organism evidence="4 5">
    <name type="scientific">Sediminitomix flava</name>
    <dbReference type="NCBI Taxonomy" id="379075"/>
    <lineage>
        <taxon>Bacteria</taxon>
        <taxon>Pseudomonadati</taxon>
        <taxon>Bacteroidota</taxon>
        <taxon>Cytophagia</taxon>
        <taxon>Cytophagales</taxon>
        <taxon>Flammeovirgaceae</taxon>
        <taxon>Sediminitomix</taxon>
    </lineage>
</organism>
<evidence type="ECO:0000256" key="1">
    <source>
        <dbReference type="ARBA" id="ARBA00004948"/>
    </source>
</evidence>
<feature type="domain" description="Thiamine phosphate synthase/TenI" evidence="3">
    <location>
        <begin position="5"/>
        <end position="170"/>
    </location>
</feature>
<gene>
    <name evidence="4" type="ORF">BC781_104277</name>
</gene>
<sequence length="191" mass="22428">MNIILISSPEEEKKELEKTTELFKSGLTKLHLRKPKWNKEEYRRFIEKISPNYHPHIILHQFHELLDEFDLGGIHYSEKTRPERQELDLHCSTSFHQLEQLEQDWGSYNYVFLSPIFDSISKVGYKSYFKPKELKSKIQTSRYPVVALGGITPYQIQTCKDLGFDGVAVLGYVWASENPLRAYQELIKSCQ</sequence>
<dbReference type="PANTHER" id="PTHR20857">
    <property type="entry name" value="THIAMINE-PHOSPHATE PYROPHOSPHORYLASE"/>
    <property type="match status" value="1"/>
</dbReference>
<protein>
    <submittedName>
        <fullName evidence="4">Thiamine-phosphate pyrophosphorylase</fullName>
    </submittedName>
</protein>